<dbReference type="RefSeq" id="WP_353423091.1">
    <property type="nucleotide sequence ID" value="NZ_CP117826.1"/>
</dbReference>
<sequence length="59" mass="7189">MDRQQRAHELTMLYLKAEMEEKRIPLPKSDSRDDFYGHYNAVYQDFLQKISDTETKYFP</sequence>
<name>A0AAU8A6W6_9FIRM</name>
<accession>A0AAU8A6W6</accession>
<protein>
    <submittedName>
        <fullName evidence="1">Uncharacterized protein</fullName>
    </submittedName>
</protein>
<organism evidence="1">
    <name type="scientific">Christensenella massiliensis</name>
    <dbReference type="NCBI Taxonomy" id="1805714"/>
    <lineage>
        <taxon>Bacteria</taxon>
        <taxon>Bacillati</taxon>
        <taxon>Bacillota</taxon>
        <taxon>Clostridia</taxon>
        <taxon>Christensenellales</taxon>
        <taxon>Christensenellaceae</taxon>
        <taxon>Christensenella</taxon>
    </lineage>
</organism>
<dbReference type="EMBL" id="CP117826">
    <property type="protein sequence ID" value="XCC61694.1"/>
    <property type="molecule type" value="Genomic_DNA"/>
</dbReference>
<gene>
    <name evidence="1" type="ORF">PUP29_09170</name>
</gene>
<dbReference type="AlphaFoldDB" id="A0AAU8A6W6"/>
<proteinExistence type="predicted"/>
<reference evidence="1" key="1">
    <citation type="submission" date="2023-02" db="EMBL/GenBank/DDBJ databases">
        <title>Gut commensal Christensenella minuta modulates host metabolism via a new class of secondary bile acids.</title>
        <authorList>
            <person name="Liu C."/>
        </authorList>
    </citation>
    <scope>NUCLEOTIDE SEQUENCE</scope>
    <source>
        <strain evidence="1">CA70</strain>
    </source>
</reference>
<evidence type="ECO:0000313" key="1">
    <source>
        <dbReference type="EMBL" id="XCC61694.1"/>
    </source>
</evidence>